<dbReference type="AlphaFoldDB" id="W9W8Q7"/>
<keyword evidence="5" id="KW-1185">Reference proteome</keyword>
<name>W9W8Q7_9EURO</name>
<evidence type="ECO:0000256" key="3">
    <source>
        <dbReference type="SAM" id="SignalP"/>
    </source>
</evidence>
<accession>W9W8Q7</accession>
<feature type="compositionally biased region" description="Low complexity" evidence="1">
    <location>
        <begin position="157"/>
        <end position="187"/>
    </location>
</feature>
<sequence>MSKPSISPPIVLLAFILVSLYSQAVSADGAITITAAAAYSSLLPCAQECIYSPDLGCPNVPDPVGNAIGCYDNLNAGCEKVPWAMDSCYCRSDLQINAVSAISKCVFSLCTLGGSMGDFTSVSNLYTGYCSGAGFPVTIAAAAASTAAAPLITSSTAVTSSSPSSNSGPSSLSPSGSSSSSSSSSSSQDNGGAGGLSSAAIAGISVAGSLAGVISAAVALYELRRRRRR</sequence>
<feature type="region of interest" description="Disordered" evidence="1">
    <location>
        <begin position="157"/>
        <end position="195"/>
    </location>
</feature>
<keyword evidence="2" id="KW-0812">Transmembrane</keyword>
<evidence type="ECO:0000256" key="1">
    <source>
        <dbReference type="SAM" id="MobiDB-lite"/>
    </source>
</evidence>
<evidence type="ECO:0000256" key="2">
    <source>
        <dbReference type="SAM" id="Phobius"/>
    </source>
</evidence>
<dbReference type="EMBL" id="AMGX01000029">
    <property type="protein sequence ID" value="EXJ61360.1"/>
    <property type="molecule type" value="Genomic_DNA"/>
</dbReference>
<organism evidence="4 5">
    <name type="scientific">Cladophialophora psammophila CBS 110553</name>
    <dbReference type="NCBI Taxonomy" id="1182543"/>
    <lineage>
        <taxon>Eukaryota</taxon>
        <taxon>Fungi</taxon>
        <taxon>Dikarya</taxon>
        <taxon>Ascomycota</taxon>
        <taxon>Pezizomycotina</taxon>
        <taxon>Eurotiomycetes</taxon>
        <taxon>Chaetothyriomycetidae</taxon>
        <taxon>Chaetothyriales</taxon>
        <taxon>Herpotrichiellaceae</taxon>
        <taxon>Cladophialophora</taxon>
    </lineage>
</organism>
<dbReference type="HOGENOM" id="CLU_1261378_0_0_1"/>
<keyword evidence="2" id="KW-0472">Membrane</keyword>
<feature type="chain" id="PRO_5004931852" description="Extracellular membrane protein CFEM domain-containing protein" evidence="3">
    <location>
        <begin position="28"/>
        <end position="229"/>
    </location>
</feature>
<comment type="caution">
    <text evidence="4">The sequence shown here is derived from an EMBL/GenBank/DDBJ whole genome shotgun (WGS) entry which is preliminary data.</text>
</comment>
<feature type="signal peptide" evidence="3">
    <location>
        <begin position="1"/>
        <end position="27"/>
    </location>
</feature>
<keyword evidence="3" id="KW-0732">Signal</keyword>
<dbReference type="Proteomes" id="UP000019471">
    <property type="component" value="Unassembled WGS sequence"/>
</dbReference>
<evidence type="ECO:0008006" key="6">
    <source>
        <dbReference type="Google" id="ProtNLM"/>
    </source>
</evidence>
<proteinExistence type="predicted"/>
<dbReference type="RefSeq" id="XP_007750677.1">
    <property type="nucleotide sequence ID" value="XM_007752487.1"/>
</dbReference>
<keyword evidence="2" id="KW-1133">Transmembrane helix</keyword>
<evidence type="ECO:0000313" key="5">
    <source>
        <dbReference type="Proteomes" id="UP000019471"/>
    </source>
</evidence>
<dbReference type="GeneID" id="19196604"/>
<protein>
    <recommendedName>
        <fullName evidence="6">Extracellular membrane protein CFEM domain-containing protein</fullName>
    </recommendedName>
</protein>
<dbReference type="STRING" id="1182543.W9W8Q7"/>
<gene>
    <name evidence="4" type="ORF">A1O5_11918</name>
</gene>
<feature type="transmembrane region" description="Helical" evidence="2">
    <location>
        <begin position="199"/>
        <end position="221"/>
    </location>
</feature>
<evidence type="ECO:0000313" key="4">
    <source>
        <dbReference type="EMBL" id="EXJ61360.1"/>
    </source>
</evidence>
<dbReference type="OrthoDB" id="5421290at2759"/>
<reference evidence="4 5" key="1">
    <citation type="submission" date="2013-03" db="EMBL/GenBank/DDBJ databases">
        <title>The Genome Sequence of Cladophialophora psammophila CBS 110553.</title>
        <authorList>
            <consortium name="The Broad Institute Genomics Platform"/>
            <person name="Cuomo C."/>
            <person name="de Hoog S."/>
            <person name="Gorbushina A."/>
            <person name="Walker B."/>
            <person name="Young S.K."/>
            <person name="Zeng Q."/>
            <person name="Gargeya S."/>
            <person name="Fitzgerald M."/>
            <person name="Haas B."/>
            <person name="Abouelleil A."/>
            <person name="Allen A.W."/>
            <person name="Alvarado L."/>
            <person name="Arachchi H.M."/>
            <person name="Berlin A.M."/>
            <person name="Chapman S.B."/>
            <person name="Gainer-Dewar J."/>
            <person name="Goldberg J."/>
            <person name="Griggs A."/>
            <person name="Gujja S."/>
            <person name="Hansen M."/>
            <person name="Howarth C."/>
            <person name="Imamovic A."/>
            <person name="Ireland A."/>
            <person name="Larimer J."/>
            <person name="McCowan C."/>
            <person name="Murphy C."/>
            <person name="Pearson M."/>
            <person name="Poon T.W."/>
            <person name="Priest M."/>
            <person name="Roberts A."/>
            <person name="Saif S."/>
            <person name="Shea T."/>
            <person name="Sisk P."/>
            <person name="Sykes S."/>
            <person name="Wortman J."/>
            <person name="Nusbaum C."/>
            <person name="Birren B."/>
        </authorList>
    </citation>
    <scope>NUCLEOTIDE SEQUENCE [LARGE SCALE GENOMIC DNA]</scope>
    <source>
        <strain evidence="4 5">CBS 110553</strain>
    </source>
</reference>